<evidence type="ECO:0000256" key="6">
    <source>
        <dbReference type="ARBA" id="ARBA00023211"/>
    </source>
</evidence>
<reference evidence="8 9" key="1">
    <citation type="journal article" date="2023" name="bioRxiv">
        <title>High-quality genome assemblies of four members of thePodospora anserinaspecies complex.</title>
        <authorList>
            <person name="Ament-Velasquez S.L."/>
            <person name="Vogan A.A."/>
            <person name="Wallerman O."/>
            <person name="Hartmann F."/>
            <person name="Gautier V."/>
            <person name="Silar P."/>
            <person name="Giraud T."/>
            <person name="Johannesson H."/>
        </authorList>
    </citation>
    <scope>NUCLEOTIDE SEQUENCE [LARGE SCALE GENOMIC DNA]</scope>
    <source>
        <strain evidence="8 9">CBS 112042</strain>
    </source>
</reference>
<keyword evidence="8" id="KW-0255">Endonuclease</keyword>
<comment type="caution">
    <text evidence="8">The sequence shown here is derived from an EMBL/GenBank/DDBJ whole genome shotgun (WGS) entry which is preliminary data.</text>
</comment>
<protein>
    <submittedName>
        <fullName evidence="8">5'-flap endonuclease</fullName>
    </submittedName>
</protein>
<keyword evidence="9" id="KW-1185">Reference proteome</keyword>
<organism evidence="8 9">
    <name type="scientific">Podospora bellae-mahoneyi</name>
    <dbReference type="NCBI Taxonomy" id="2093777"/>
    <lineage>
        <taxon>Eukaryota</taxon>
        <taxon>Fungi</taxon>
        <taxon>Dikarya</taxon>
        <taxon>Ascomycota</taxon>
        <taxon>Pezizomycotina</taxon>
        <taxon>Sordariomycetes</taxon>
        <taxon>Sordariomycetidae</taxon>
        <taxon>Sordariales</taxon>
        <taxon>Podosporaceae</taxon>
        <taxon>Podospora</taxon>
    </lineage>
</organism>
<dbReference type="GO" id="GO:0004519">
    <property type="term" value="F:endonuclease activity"/>
    <property type="evidence" value="ECO:0007669"/>
    <property type="project" value="UniProtKB-KW"/>
</dbReference>
<dbReference type="RefSeq" id="XP_062736332.1">
    <property type="nucleotide sequence ID" value="XM_062871696.1"/>
</dbReference>
<evidence type="ECO:0000313" key="8">
    <source>
        <dbReference type="EMBL" id="KAK4647356.1"/>
    </source>
</evidence>
<keyword evidence="8" id="KW-0540">Nuclease</keyword>
<dbReference type="PANTHER" id="PTHR12318:SF0">
    <property type="entry name" value="ACYL-COENZYME A DIPHOSPHATASE NUDT19"/>
    <property type="match status" value="1"/>
</dbReference>
<dbReference type="PANTHER" id="PTHR12318">
    <property type="entry name" value="TESTOSTERONE-REGULATED PROTEIN RP2"/>
    <property type="match status" value="1"/>
</dbReference>
<dbReference type="Gene3D" id="3.90.79.10">
    <property type="entry name" value="Nucleoside Triphosphate Pyrophosphohydrolase"/>
    <property type="match status" value="1"/>
</dbReference>
<sequence>MSSLHFVVISRSSGFAHSFRLSNATRSLSLTTVHSVLHASKRSFVTTSRNQDQGPLFEKAKIMDPKLYTKSAAPSSTKWPAPSPSASILVISPTNKVLLLKRVKTASSFASAHVFPGGNVDEFHDGVTAKDEHLDNIVYRNAAIRETFEETGILLSKSPVEVSDEVRDKGRKDVYNRQITFGDWVKNHGGVADTDSLIPFTRWITPPPAKKRFTTQMYLYFLPYDSFDGKLKPKVSNTHLIGWKDKVISPSVIFAPGQLYRDETVLSLESPGPELGAQKGNTRGGDAERVVVVEFERKSGPRGIKIVDRGEVGRLWEEKERKGARI</sequence>
<evidence type="ECO:0000256" key="2">
    <source>
        <dbReference type="ARBA" id="ARBA00001946"/>
    </source>
</evidence>
<evidence type="ECO:0000259" key="7">
    <source>
        <dbReference type="PROSITE" id="PS51462"/>
    </source>
</evidence>
<comment type="cofactor">
    <cofactor evidence="1">
        <name>Mn(2+)</name>
        <dbReference type="ChEBI" id="CHEBI:29035"/>
    </cofactor>
</comment>
<dbReference type="SUPFAM" id="SSF55811">
    <property type="entry name" value="Nudix"/>
    <property type="match status" value="1"/>
</dbReference>
<dbReference type="PROSITE" id="PS51462">
    <property type="entry name" value="NUDIX"/>
    <property type="match status" value="1"/>
</dbReference>
<name>A0ABR0FTR4_9PEZI</name>
<dbReference type="Proteomes" id="UP001322138">
    <property type="component" value="Unassembled WGS sequence"/>
</dbReference>
<dbReference type="InterPro" id="IPR015797">
    <property type="entry name" value="NUDIX_hydrolase-like_dom_sf"/>
</dbReference>
<keyword evidence="3" id="KW-0479">Metal-binding</keyword>
<evidence type="ECO:0000256" key="5">
    <source>
        <dbReference type="ARBA" id="ARBA00022842"/>
    </source>
</evidence>
<evidence type="ECO:0000313" key="9">
    <source>
        <dbReference type="Proteomes" id="UP001322138"/>
    </source>
</evidence>
<comment type="cofactor">
    <cofactor evidence="2">
        <name>Mg(2+)</name>
        <dbReference type="ChEBI" id="CHEBI:18420"/>
    </cofactor>
</comment>
<dbReference type="GeneID" id="87890744"/>
<keyword evidence="4" id="KW-0378">Hydrolase</keyword>
<accession>A0ABR0FTR4</accession>
<dbReference type="InterPro" id="IPR000086">
    <property type="entry name" value="NUDIX_hydrolase_dom"/>
</dbReference>
<evidence type="ECO:0000256" key="4">
    <source>
        <dbReference type="ARBA" id="ARBA00022801"/>
    </source>
</evidence>
<gene>
    <name evidence="8" type="primary">SLX4_1</name>
    <name evidence="8" type="ORF">QC761_0000100</name>
</gene>
<feature type="domain" description="Nudix hydrolase" evidence="7">
    <location>
        <begin position="81"/>
        <end position="265"/>
    </location>
</feature>
<evidence type="ECO:0000256" key="3">
    <source>
        <dbReference type="ARBA" id="ARBA00022723"/>
    </source>
</evidence>
<keyword evidence="6" id="KW-0464">Manganese</keyword>
<dbReference type="InterPro" id="IPR039121">
    <property type="entry name" value="NUDT19"/>
</dbReference>
<proteinExistence type="predicted"/>
<dbReference type="EMBL" id="JAFFGZ010000001">
    <property type="protein sequence ID" value="KAK4647356.1"/>
    <property type="molecule type" value="Genomic_DNA"/>
</dbReference>
<dbReference type="Pfam" id="PF00293">
    <property type="entry name" value="NUDIX"/>
    <property type="match status" value="1"/>
</dbReference>
<keyword evidence="5" id="KW-0460">Magnesium</keyword>
<evidence type="ECO:0000256" key="1">
    <source>
        <dbReference type="ARBA" id="ARBA00001936"/>
    </source>
</evidence>